<protein>
    <recommendedName>
        <fullName evidence="1">Outer membrane channel protein CpnT-like N-terminal domain-containing protein</fullName>
    </recommendedName>
</protein>
<reference evidence="2" key="1">
    <citation type="journal article" date="2014" name="Int. J. Syst. Evol. Microbiol.">
        <title>Complete genome sequence of Corynebacterium casei LMG S-19264T (=DSM 44701T), isolated from a smear-ripened cheese.</title>
        <authorList>
            <consortium name="US DOE Joint Genome Institute (JGI-PGF)"/>
            <person name="Walter F."/>
            <person name="Albersmeier A."/>
            <person name="Kalinowski J."/>
            <person name="Ruckert C."/>
        </authorList>
    </citation>
    <scope>NUCLEOTIDE SEQUENCE</scope>
    <source>
        <strain evidence="2">JCM 4434</strain>
    </source>
</reference>
<dbReference type="AlphaFoldDB" id="A0A1E7MWD8"/>
<dbReference type="Proteomes" id="UP000610124">
    <property type="component" value="Unassembled WGS sequence"/>
</dbReference>
<name>A0A1E7MWD8_KITAU</name>
<dbReference type="EMBL" id="BMUB01000007">
    <property type="protein sequence ID" value="GGU80750.1"/>
    <property type="molecule type" value="Genomic_DNA"/>
</dbReference>
<evidence type="ECO:0000313" key="4">
    <source>
        <dbReference type="Proteomes" id="UP000037395"/>
    </source>
</evidence>
<accession>A0A1E7MWD8</accession>
<dbReference type="OrthoDB" id="9111418at2"/>
<dbReference type="Proteomes" id="UP000037395">
    <property type="component" value="Unassembled WGS sequence"/>
</dbReference>
<dbReference type="GeneID" id="97486662"/>
<sequence>MGESAAAKAVQKVTGMWWPDADPDKLRTVADAWEAMATAIDNVTAPTNQAAAAIVANNHGPAIDAFGKFWARYYGGKDAAGKGKG</sequence>
<accession>A0A8H9LPA4</accession>
<evidence type="ECO:0000313" key="2">
    <source>
        <dbReference type="EMBL" id="GGU80750.1"/>
    </source>
</evidence>
<dbReference type="EMBL" id="JPRF03000087">
    <property type="protein sequence ID" value="OEV32729.1"/>
    <property type="molecule type" value="Genomic_DNA"/>
</dbReference>
<reference evidence="3 4" key="2">
    <citation type="submission" date="2014-07" db="EMBL/GenBank/DDBJ databases">
        <authorList>
            <person name="Zhang J.E."/>
            <person name="Yang H."/>
            <person name="Guo J."/>
            <person name="Deng Z."/>
            <person name="Luo H."/>
            <person name="Luo M."/>
            <person name="Zhao B."/>
        </authorList>
    </citation>
    <scope>NUCLEOTIDE SEQUENCE [LARGE SCALE GENOMIC DNA]</scope>
    <source>
        <strain evidence="3">ATCC 10762</strain>
        <strain evidence="4">ATCC 10762 / DSM 40127 / CCM 3239 / JCM 4008 / LMG 5968 / NBRC 12843 / NCIMB 8234 / A-377</strain>
    </source>
</reference>
<feature type="domain" description="Outer membrane channel protein CpnT-like N-terminal" evidence="1">
    <location>
        <begin position="10"/>
        <end position="76"/>
    </location>
</feature>
<evidence type="ECO:0000313" key="3">
    <source>
        <dbReference type="EMBL" id="OEV32729.1"/>
    </source>
</evidence>
<keyword evidence="4" id="KW-1185">Reference proteome</keyword>
<organism evidence="3 4">
    <name type="scientific">Kitasatospora aureofaciens</name>
    <name type="common">Streptomyces aureofaciens</name>
    <dbReference type="NCBI Taxonomy" id="1894"/>
    <lineage>
        <taxon>Bacteria</taxon>
        <taxon>Bacillati</taxon>
        <taxon>Actinomycetota</taxon>
        <taxon>Actinomycetes</taxon>
        <taxon>Kitasatosporales</taxon>
        <taxon>Streptomycetaceae</taxon>
        <taxon>Kitasatospora</taxon>
    </lineage>
</organism>
<reference evidence="3" key="4">
    <citation type="submission" date="2016-08" db="EMBL/GenBank/DDBJ databases">
        <title>Sequencing, Assembly and Comparative Genomics of S. aureofaciens ATCC 10762.</title>
        <authorList>
            <person name="Gradnigo J.S."/>
            <person name="Johnson N."/>
            <person name="Somerville G.A."/>
        </authorList>
    </citation>
    <scope>NUCLEOTIDE SEQUENCE [LARGE SCALE GENOMIC DNA]</scope>
    <source>
        <strain evidence="3">ATCC 10762</strain>
    </source>
</reference>
<evidence type="ECO:0000259" key="1">
    <source>
        <dbReference type="Pfam" id="PF25547"/>
    </source>
</evidence>
<reference evidence="4" key="3">
    <citation type="submission" date="2016-08" db="EMBL/GenBank/DDBJ databases">
        <title>Sequencing, assembly and comparative genomics of S. aureofaciens ATCC 10762.</title>
        <authorList>
            <person name="Gradnigo J.S."/>
            <person name="Johnson N."/>
            <person name="Somerville G.A."/>
        </authorList>
    </citation>
    <scope>NUCLEOTIDE SEQUENCE [LARGE SCALE GENOMIC DNA]</scope>
    <source>
        <strain evidence="4">ATCC 10762 / DSM 40127 / CCM 3239 / JCM 4008 / LMG 5968 / NBRC 12843 / NCIMB 8234 / A-377</strain>
    </source>
</reference>
<comment type="caution">
    <text evidence="3">The sequence shown here is derived from an EMBL/GenBank/DDBJ whole genome shotgun (WGS) entry which is preliminary data.</text>
</comment>
<dbReference type="RefSeq" id="WP_046386627.1">
    <property type="nucleotide sequence ID" value="NZ_BMUB01000007.1"/>
</dbReference>
<reference evidence="2" key="5">
    <citation type="submission" date="2020-09" db="EMBL/GenBank/DDBJ databases">
        <authorList>
            <person name="Sun Q."/>
            <person name="Ohkuma M."/>
        </authorList>
    </citation>
    <scope>NUCLEOTIDE SEQUENCE</scope>
    <source>
        <strain evidence="2">JCM 4434</strain>
    </source>
</reference>
<gene>
    <name evidence="2" type="ORF">GCM10010502_36030</name>
    <name evidence="3" type="ORF">HS99_0015840</name>
</gene>
<proteinExistence type="predicted"/>
<dbReference type="KEGG" id="kau:B6264_04245"/>
<dbReference type="InterPro" id="IPR057746">
    <property type="entry name" value="CpnT-like_N"/>
</dbReference>
<dbReference type="Pfam" id="PF25547">
    <property type="entry name" value="WXG100_2"/>
    <property type="match status" value="1"/>
</dbReference>